<evidence type="ECO:0000313" key="3">
    <source>
        <dbReference type="Proteomes" id="UP000250321"/>
    </source>
</evidence>
<organism evidence="2 3">
    <name type="scientific">Prunus yedoensis var. nudiflora</name>
    <dbReference type="NCBI Taxonomy" id="2094558"/>
    <lineage>
        <taxon>Eukaryota</taxon>
        <taxon>Viridiplantae</taxon>
        <taxon>Streptophyta</taxon>
        <taxon>Embryophyta</taxon>
        <taxon>Tracheophyta</taxon>
        <taxon>Spermatophyta</taxon>
        <taxon>Magnoliopsida</taxon>
        <taxon>eudicotyledons</taxon>
        <taxon>Gunneridae</taxon>
        <taxon>Pentapetalae</taxon>
        <taxon>rosids</taxon>
        <taxon>fabids</taxon>
        <taxon>Rosales</taxon>
        <taxon>Rosaceae</taxon>
        <taxon>Amygdaloideae</taxon>
        <taxon>Amygdaleae</taxon>
        <taxon>Prunus</taxon>
    </lineage>
</organism>
<gene>
    <name evidence="2" type="ORF">Pyn_25345</name>
</gene>
<keyword evidence="3" id="KW-1185">Reference proteome</keyword>
<dbReference type="STRING" id="2094558.A0A314UI43"/>
<name>A0A314UI43_PRUYE</name>
<dbReference type="Proteomes" id="UP000250321">
    <property type="component" value="Unassembled WGS sequence"/>
</dbReference>
<comment type="caution">
    <text evidence="2">The sequence shown here is derived from an EMBL/GenBank/DDBJ whole genome shotgun (WGS) entry which is preliminary data.</text>
</comment>
<dbReference type="EMBL" id="PJQY01003548">
    <property type="protein sequence ID" value="PQM36436.1"/>
    <property type="molecule type" value="Genomic_DNA"/>
</dbReference>
<reference evidence="2 3" key="1">
    <citation type="submission" date="2018-02" db="EMBL/GenBank/DDBJ databases">
        <title>Draft genome of wild Prunus yedoensis var. nudiflora.</title>
        <authorList>
            <person name="Baek S."/>
            <person name="Kim J.-H."/>
            <person name="Choi K."/>
            <person name="Kim G.-B."/>
            <person name="Cho A."/>
            <person name="Jang H."/>
            <person name="Shin C.-H."/>
            <person name="Yu H.-J."/>
            <person name="Mun J.-H."/>
        </authorList>
    </citation>
    <scope>NUCLEOTIDE SEQUENCE [LARGE SCALE GENOMIC DNA]</scope>
    <source>
        <strain evidence="3">cv. Jeju island</strain>
        <tissue evidence="2">Leaf</tissue>
    </source>
</reference>
<dbReference type="AlphaFoldDB" id="A0A314UI43"/>
<dbReference type="OrthoDB" id="1745475at2759"/>
<accession>A0A314UI43</accession>
<protein>
    <submittedName>
        <fullName evidence="2">Uncharacterized protein</fullName>
    </submittedName>
</protein>
<sequence length="120" mass="13166">MSVRFLLGTSNFSLSRHLLAAPKNFTFRPGSSTLAMSSRLNFRGGRRGGPNSGGGRRGGGGRGGGGGGRGGGRGGGEQRWWDPVWRAERLRQQAAEMEVLDENEWWGKMEQMKNGESRRW</sequence>
<feature type="compositionally biased region" description="Gly residues" evidence="1">
    <location>
        <begin position="47"/>
        <end position="77"/>
    </location>
</feature>
<evidence type="ECO:0000313" key="2">
    <source>
        <dbReference type="EMBL" id="PQM36436.1"/>
    </source>
</evidence>
<proteinExistence type="predicted"/>
<evidence type="ECO:0000256" key="1">
    <source>
        <dbReference type="SAM" id="MobiDB-lite"/>
    </source>
</evidence>
<feature type="region of interest" description="Disordered" evidence="1">
    <location>
        <begin position="38"/>
        <end position="81"/>
    </location>
</feature>